<dbReference type="OrthoDB" id="9796932at2"/>
<evidence type="ECO:0000256" key="3">
    <source>
        <dbReference type="ARBA" id="ARBA00023002"/>
    </source>
</evidence>
<dbReference type="GO" id="GO:0032259">
    <property type="term" value="P:methylation"/>
    <property type="evidence" value="ECO:0007669"/>
    <property type="project" value="UniProtKB-KW"/>
</dbReference>
<keyword evidence="1 5" id="KW-0479">Metal-binding</keyword>
<evidence type="ECO:0000256" key="2">
    <source>
        <dbReference type="ARBA" id="ARBA00022964"/>
    </source>
</evidence>
<evidence type="ECO:0000313" key="8">
    <source>
        <dbReference type="Proteomes" id="UP000187344"/>
    </source>
</evidence>
<reference evidence="7 8" key="1">
    <citation type="submission" date="2016-12" db="EMBL/GenBank/DDBJ databases">
        <title>Comparative genomics of Bartonella apis.</title>
        <authorList>
            <person name="Engel P."/>
        </authorList>
    </citation>
    <scope>NUCLEOTIDE SEQUENCE [LARGE SCALE GENOMIC DNA]</scope>
    <source>
        <strain evidence="7 8">PEB0149</strain>
    </source>
</reference>
<evidence type="ECO:0000256" key="4">
    <source>
        <dbReference type="ARBA" id="ARBA00023004"/>
    </source>
</evidence>
<keyword evidence="7" id="KW-0808">Transferase</keyword>
<dbReference type="InterPro" id="IPR004574">
    <property type="entry name" value="Alkb"/>
</dbReference>
<feature type="binding site" evidence="5">
    <location>
        <position position="119"/>
    </location>
    <ligand>
        <name>Fe cation</name>
        <dbReference type="ChEBI" id="CHEBI:24875"/>
        <note>catalytic</note>
    </ligand>
</feature>
<gene>
    <name evidence="7" type="ORF">PEB0149_019680</name>
</gene>
<dbReference type="InterPro" id="IPR005123">
    <property type="entry name" value="Oxoglu/Fe-dep_dioxygenase_dom"/>
</dbReference>
<comment type="caution">
    <text evidence="7">The sequence shown here is derived from an EMBL/GenBank/DDBJ whole genome shotgun (WGS) entry which is preliminary data.</text>
</comment>
<accession>A0A1R0FC92</accession>
<dbReference type="PROSITE" id="PS51471">
    <property type="entry name" value="FE2OG_OXY"/>
    <property type="match status" value="1"/>
</dbReference>
<feature type="binding site" evidence="5">
    <location>
        <position position="117"/>
    </location>
    <ligand>
        <name>Fe cation</name>
        <dbReference type="ChEBI" id="CHEBI:24875"/>
        <note>catalytic</note>
    </ligand>
</feature>
<comment type="cofactor">
    <cofactor evidence="5">
        <name>Fe(2+)</name>
        <dbReference type="ChEBI" id="CHEBI:29033"/>
    </cofactor>
    <text evidence="5">Binds 1 Fe(2+) ion per subunit.</text>
</comment>
<dbReference type="PANTHER" id="PTHR16557:SF2">
    <property type="entry name" value="NUCLEIC ACID DIOXYGENASE ALKBH1"/>
    <property type="match status" value="1"/>
</dbReference>
<organism evidence="7 8">
    <name type="scientific">Bartonella apis</name>
    <dbReference type="NCBI Taxonomy" id="1686310"/>
    <lineage>
        <taxon>Bacteria</taxon>
        <taxon>Pseudomonadati</taxon>
        <taxon>Pseudomonadota</taxon>
        <taxon>Alphaproteobacteria</taxon>
        <taxon>Hyphomicrobiales</taxon>
        <taxon>Bartonellaceae</taxon>
        <taxon>Bartonella</taxon>
    </lineage>
</organism>
<keyword evidence="4 5" id="KW-0408">Iron</keyword>
<dbReference type="GO" id="GO:0008168">
    <property type="term" value="F:methyltransferase activity"/>
    <property type="evidence" value="ECO:0007669"/>
    <property type="project" value="UniProtKB-KW"/>
</dbReference>
<evidence type="ECO:0000313" key="7">
    <source>
        <dbReference type="EMBL" id="OLY44498.1"/>
    </source>
</evidence>
<protein>
    <submittedName>
        <fullName evidence="7">Alkylated DNA repair protein (DNA oxidative demethylase)</fullName>
        <ecNumber evidence="7">1.14.11.33</ecNumber>
    </submittedName>
</protein>
<evidence type="ECO:0000256" key="5">
    <source>
        <dbReference type="PIRSR" id="PIRSR604574-2"/>
    </source>
</evidence>
<keyword evidence="3 7" id="KW-0560">Oxidoreductase</keyword>
<proteinExistence type="predicted"/>
<evidence type="ECO:0000256" key="1">
    <source>
        <dbReference type="ARBA" id="ARBA00022723"/>
    </source>
</evidence>
<dbReference type="SUPFAM" id="SSF51197">
    <property type="entry name" value="Clavaminate synthase-like"/>
    <property type="match status" value="1"/>
</dbReference>
<dbReference type="GO" id="GO:0005737">
    <property type="term" value="C:cytoplasm"/>
    <property type="evidence" value="ECO:0007669"/>
    <property type="project" value="TreeGrafter"/>
</dbReference>
<keyword evidence="2" id="KW-0223">Dioxygenase</keyword>
<dbReference type="EMBL" id="LXYT01000001">
    <property type="protein sequence ID" value="OLY44498.1"/>
    <property type="molecule type" value="Genomic_DNA"/>
</dbReference>
<dbReference type="InterPro" id="IPR037151">
    <property type="entry name" value="AlkB-like_sf"/>
</dbReference>
<dbReference type="Proteomes" id="UP000187344">
    <property type="component" value="Unassembled WGS sequence"/>
</dbReference>
<keyword evidence="7" id="KW-0489">Methyltransferase</keyword>
<dbReference type="GO" id="GO:0035516">
    <property type="term" value="F:broad specificity oxidative DNA demethylase activity"/>
    <property type="evidence" value="ECO:0007669"/>
    <property type="project" value="UniProtKB-EC"/>
</dbReference>
<dbReference type="PANTHER" id="PTHR16557">
    <property type="entry name" value="ALKYLATED DNA REPAIR PROTEIN ALKB-RELATED"/>
    <property type="match status" value="1"/>
</dbReference>
<feature type="binding site" evidence="5">
    <location>
        <position position="173"/>
    </location>
    <ligand>
        <name>Fe cation</name>
        <dbReference type="ChEBI" id="CHEBI:24875"/>
        <note>catalytic</note>
    </ligand>
</feature>
<dbReference type="GO" id="GO:0035515">
    <property type="term" value="F:oxidative RNA demethylase activity"/>
    <property type="evidence" value="ECO:0007669"/>
    <property type="project" value="TreeGrafter"/>
</dbReference>
<keyword evidence="8" id="KW-1185">Reference proteome</keyword>
<dbReference type="EC" id="1.14.11.33" evidence="7"/>
<name>A0A1R0FC92_9HYPH</name>
<dbReference type="GO" id="GO:0008198">
    <property type="term" value="F:ferrous iron binding"/>
    <property type="evidence" value="ECO:0007669"/>
    <property type="project" value="TreeGrafter"/>
</dbReference>
<feature type="domain" description="Fe2OG dioxygenase" evidence="6">
    <location>
        <begin position="99"/>
        <end position="200"/>
    </location>
</feature>
<evidence type="ECO:0000259" key="6">
    <source>
        <dbReference type="PROSITE" id="PS51471"/>
    </source>
</evidence>
<dbReference type="RefSeq" id="WP_075869622.1">
    <property type="nucleotide sequence ID" value="NZ_CALYQA010000002.1"/>
</dbReference>
<dbReference type="InterPro" id="IPR027450">
    <property type="entry name" value="AlkB-like"/>
</dbReference>
<sequence>MDFYGFDYFPNYFNRTDQEKLVDEVRDIVRQAPLFVPRMPKTGKPMSVRQTNCGKLGWVTDKDRGYRYQETHPQTQKPWPEIPRRLQELWQKLSGFSAQPEACLINFYAPDARMGMHQDKDEGELAAPVISVSLGDTCLFRVGTPVKGGKTHSLRLNSGDVIIFGGDMRLAFHGVDRIYPETSTLLKVPGRINLTLRRITPVG</sequence>
<dbReference type="AlphaFoldDB" id="A0A1R0FC92"/>
<dbReference type="Gene3D" id="2.60.120.590">
    <property type="entry name" value="Alpha-ketoglutarate-dependent dioxygenase AlkB-like"/>
    <property type="match status" value="1"/>
</dbReference>
<dbReference type="GO" id="GO:0035513">
    <property type="term" value="P:oxidative RNA demethylation"/>
    <property type="evidence" value="ECO:0007669"/>
    <property type="project" value="TreeGrafter"/>
</dbReference>
<dbReference type="Pfam" id="PF13532">
    <property type="entry name" value="2OG-FeII_Oxy_2"/>
    <property type="match status" value="1"/>
</dbReference>